<gene>
    <name evidence="1" type="ORF">ABXR19_13330</name>
</gene>
<protein>
    <submittedName>
        <fullName evidence="1">Uncharacterized protein</fullName>
    </submittedName>
</protein>
<comment type="caution">
    <text evidence="1">The sequence shown here is derived from an EMBL/GenBank/DDBJ whole genome shotgun (WGS) entry which is preliminary data.</text>
</comment>
<name>A0ABV2TML9_9RHOO</name>
<organism evidence="1 2">
    <name type="scientific">Uliginosibacterium flavum</name>
    <dbReference type="NCBI Taxonomy" id="1396831"/>
    <lineage>
        <taxon>Bacteria</taxon>
        <taxon>Pseudomonadati</taxon>
        <taxon>Pseudomonadota</taxon>
        <taxon>Betaproteobacteria</taxon>
        <taxon>Rhodocyclales</taxon>
        <taxon>Zoogloeaceae</taxon>
        <taxon>Uliginosibacterium</taxon>
    </lineage>
</organism>
<dbReference type="Proteomes" id="UP001549691">
    <property type="component" value="Unassembled WGS sequence"/>
</dbReference>
<reference evidence="1 2" key="1">
    <citation type="submission" date="2024-07" db="EMBL/GenBank/DDBJ databases">
        <title>Uliginosibacterium flavum JJ3220;KACC:17644.</title>
        <authorList>
            <person name="Kim M.K."/>
        </authorList>
    </citation>
    <scope>NUCLEOTIDE SEQUENCE [LARGE SCALE GENOMIC DNA]</scope>
    <source>
        <strain evidence="1 2">KACC:17644</strain>
    </source>
</reference>
<evidence type="ECO:0000313" key="2">
    <source>
        <dbReference type="Proteomes" id="UP001549691"/>
    </source>
</evidence>
<accession>A0ABV2TML9</accession>
<evidence type="ECO:0000313" key="1">
    <source>
        <dbReference type="EMBL" id="MET7015171.1"/>
    </source>
</evidence>
<sequence length="57" mass="5610">MSGVVGVGQLPGVTGAELAKGFSHYLGRFVSFQSVAPENFGELIAPVFGTGAAAGVG</sequence>
<dbReference type="EMBL" id="JBEWZI010000014">
    <property type="protein sequence ID" value="MET7015171.1"/>
    <property type="molecule type" value="Genomic_DNA"/>
</dbReference>
<proteinExistence type="predicted"/>
<dbReference type="RefSeq" id="WP_354601634.1">
    <property type="nucleotide sequence ID" value="NZ_JBEWZI010000014.1"/>
</dbReference>
<keyword evidence="2" id="KW-1185">Reference proteome</keyword>